<feature type="region of interest" description="Disordered" evidence="1">
    <location>
        <begin position="116"/>
        <end position="137"/>
    </location>
</feature>
<dbReference type="InParanoid" id="F4RLI0"/>
<evidence type="ECO:0000313" key="2">
    <source>
        <dbReference type="EMBL" id="EGG06749.1"/>
    </source>
</evidence>
<name>F4RLI0_MELLP</name>
<dbReference type="RefSeq" id="XP_007410189.1">
    <property type="nucleotide sequence ID" value="XM_007410127.1"/>
</dbReference>
<evidence type="ECO:0000313" key="3">
    <source>
        <dbReference type="Proteomes" id="UP000001072"/>
    </source>
</evidence>
<accession>F4RLI0</accession>
<organism evidence="3">
    <name type="scientific">Melampsora larici-populina (strain 98AG31 / pathotype 3-4-7)</name>
    <name type="common">Poplar leaf rust fungus</name>
    <dbReference type="NCBI Taxonomy" id="747676"/>
    <lineage>
        <taxon>Eukaryota</taxon>
        <taxon>Fungi</taxon>
        <taxon>Dikarya</taxon>
        <taxon>Basidiomycota</taxon>
        <taxon>Pucciniomycotina</taxon>
        <taxon>Pucciniomycetes</taxon>
        <taxon>Pucciniales</taxon>
        <taxon>Melampsoraceae</taxon>
        <taxon>Melampsora</taxon>
    </lineage>
</organism>
<feature type="region of interest" description="Disordered" evidence="1">
    <location>
        <begin position="461"/>
        <end position="508"/>
    </location>
</feature>
<feature type="compositionally biased region" description="Polar residues" evidence="1">
    <location>
        <begin position="215"/>
        <end position="227"/>
    </location>
</feature>
<feature type="compositionally biased region" description="Polar residues" evidence="1">
    <location>
        <begin position="465"/>
        <end position="481"/>
    </location>
</feature>
<reference evidence="3" key="1">
    <citation type="journal article" date="2011" name="Proc. Natl. Acad. Sci. U.S.A.">
        <title>Obligate biotrophy features unraveled by the genomic analysis of rust fungi.</title>
        <authorList>
            <person name="Duplessis S."/>
            <person name="Cuomo C.A."/>
            <person name="Lin Y.-C."/>
            <person name="Aerts A."/>
            <person name="Tisserant E."/>
            <person name="Veneault-Fourrey C."/>
            <person name="Joly D.L."/>
            <person name="Hacquard S."/>
            <person name="Amselem J."/>
            <person name="Cantarel B.L."/>
            <person name="Chiu R."/>
            <person name="Coutinho P.M."/>
            <person name="Feau N."/>
            <person name="Field M."/>
            <person name="Frey P."/>
            <person name="Gelhaye E."/>
            <person name="Goldberg J."/>
            <person name="Grabherr M.G."/>
            <person name="Kodira C.D."/>
            <person name="Kohler A."/>
            <person name="Kuees U."/>
            <person name="Lindquist E.A."/>
            <person name="Lucas S.M."/>
            <person name="Mago R."/>
            <person name="Mauceli E."/>
            <person name="Morin E."/>
            <person name="Murat C."/>
            <person name="Pangilinan J.L."/>
            <person name="Park R."/>
            <person name="Pearson M."/>
            <person name="Quesneville H."/>
            <person name="Rouhier N."/>
            <person name="Sakthikumar S."/>
            <person name="Salamov A.A."/>
            <person name="Schmutz J."/>
            <person name="Selles B."/>
            <person name="Shapiro H."/>
            <person name="Tanguay P."/>
            <person name="Tuskan G.A."/>
            <person name="Henrissat B."/>
            <person name="Van de Peer Y."/>
            <person name="Rouze P."/>
            <person name="Ellis J.G."/>
            <person name="Dodds P.N."/>
            <person name="Schein J.E."/>
            <person name="Zhong S."/>
            <person name="Hamelin R.C."/>
            <person name="Grigoriev I.V."/>
            <person name="Szabo L.J."/>
            <person name="Martin F."/>
        </authorList>
    </citation>
    <scope>NUCLEOTIDE SEQUENCE [LARGE SCALE GENOMIC DNA]</scope>
    <source>
        <strain evidence="3">98AG31 / pathotype 3-4-7</strain>
    </source>
</reference>
<dbReference type="Proteomes" id="UP000001072">
    <property type="component" value="Unassembled WGS sequence"/>
</dbReference>
<protein>
    <recommendedName>
        <fullName evidence="4">Retrotransposon gag domain-containing protein</fullName>
    </recommendedName>
</protein>
<sequence length="633" mass="69639">MSDNRLISHRTTRRNPGESIPQVDNPERIIFPPRGAPTPLSYTTPVTTPVRPTSAPPILPLVESTGSTPLIVQQWDSIVNPPNRQGYPVITANWPLGSDSVSLDQVSEESLAVDRRVNPPGSDLRHPRRSIPGNFDPHTSFISSGEETFRNMANQQSTSMPADLDVSTEFARMKLDNDGLRSDNADLRKEIGEVRSLLQNFLQSQRPHDGHRDGNATSHGETSTQRPNADHDVTPQMFTSTPAVGRQNLFNIPPSLPSVADTPVNTVPAAADLSNFRATDWPQYKGKFGDVAAFRMWQYQMETTFRVKQIDRPEDRFRILPLVLANDPASSWCRRSERNFDGKSWDAVMLEMQGVVLPVGWDEAARERLRELTMKVNESVTAYCGRARVIQEEIGVEECDDEHLANAVVGGTSGTFKAWIKMERVVKNSVDPVTKRFSFPIFEERLGAIFLLTQAVDGRNGGRSHLTTGTSSNAMGTVPNVQSRPAQSAQSTAPSATRPPLSPEESQARNVRFGAYMRSIGLCPRCKTSCNKWLGGCDARPNNTFFSVPMDFPRAPPYPPAKGSSSVPAPRASMAPGASRPPRRVDVAAVDQGREVDVAAVGVFPDLGRADLAAYEQLMEHLNGPQDEDVEKP</sequence>
<gene>
    <name evidence="2" type="ORF">MELLADRAFT_106438</name>
</gene>
<proteinExistence type="predicted"/>
<evidence type="ECO:0008006" key="4">
    <source>
        <dbReference type="Google" id="ProtNLM"/>
    </source>
</evidence>
<evidence type="ECO:0000256" key="1">
    <source>
        <dbReference type="SAM" id="MobiDB-lite"/>
    </source>
</evidence>
<keyword evidence="3" id="KW-1185">Reference proteome</keyword>
<dbReference type="HOGENOM" id="CLU_033256_0_0_1"/>
<feature type="compositionally biased region" description="Low complexity" evidence="1">
    <location>
        <begin position="482"/>
        <end position="499"/>
    </location>
</feature>
<dbReference type="EMBL" id="GL883107">
    <property type="protein sequence ID" value="EGG06749.1"/>
    <property type="molecule type" value="Genomic_DNA"/>
</dbReference>
<dbReference type="AlphaFoldDB" id="F4RLI0"/>
<feature type="region of interest" description="Disordered" evidence="1">
    <location>
        <begin position="1"/>
        <end position="28"/>
    </location>
</feature>
<dbReference type="GeneID" id="18922891"/>
<feature type="region of interest" description="Disordered" evidence="1">
    <location>
        <begin position="204"/>
        <end position="235"/>
    </location>
</feature>
<feature type="region of interest" description="Disordered" evidence="1">
    <location>
        <begin position="557"/>
        <end position="585"/>
    </location>
</feature>
<dbReference type="VEuPathDB" id="FungiDB:MELLADRAFT_106438"/>
<dbReference type="KEGG" id="mlr:MELLADRAFT_106438"/>